<keyword evidence="1" id="KW-1133">Transmembrane helix</keyword>
<feature type="transmembrane region" description="Helical" evidence="1">
    <location>
        <begin position="209"/>
        <end position="231"/>
    </location>
</feature>
<keyword evidence="1" id="KW-0812">Transmembrane</keyword>
<dbReference type="EMBL" id="SAXA01000008">
    <property type="protein sequence ID" value="RXQ93973.1"/>
    <property type="molecule type" value="Genomic_DNA"/>
</dbReference>
<evidence type="ECO:0000313" key="3">
    <source>
        <dbReference type="Proteomes" id="UP000289703"/>
    </source>
</evidence>
<gene>
    <name evidence="2" type="ORF">EO244_10375</name>
</gene>
<organism evidence="2 3">
    <name type="scientific">Ancylomarina salipaludis</name>
    <dbReference type="NCBI Taxonomy" id="2501299"/>
    <lineage>
        <taxon>Bacteria</taxon>
        <taxon>Pseudomonadati</taxon>
        <taxon>Bacteroidota</taxon>
        <taxon>Bacteroidia</taxon>
        <taxon>Marinilabiliales</taxon>
        <taxon>Marinifilaceae</taxon>
        <taxon>Ancylomarina</taxon>
    </lineage>
</organism>
<dbReference type="Pfam" id="PF03929">
    <property type="entry name" value="PepSY_TM"/>
    <property type="match status" value="1"/>
</dbReference>
<evidence type="ECO:0000256" key="1">
    <source>
        <dbReference type="SAM" id="Phobius"/>
    </source>
</evidence>
<reference evidence="2 3" key="1">
    <citation type="submission" date="2019-01" db="EMBL/GenBank/DDBJ databases">
        <title>Ancylomarina salipaludis sp. nov., isolated from a salt marsh.</title>
        <authorList>
            <person name="Yoon J.-H."/>
        </authorList>
    </citation>
    <scope>NUCLEOTIDE SEQUENCE [LARGE SCALE GENOMIC DNA]</scope>
    <source>
        <strain evidence="2 3">SHSM-M15</strain>
    </source>
</reference>
<proteinExistence type="predicted"/>
<feature type="transmembrane region" description="Helical" evidence="1">
    <location>
        <begin position="262"/>
        <end position="280"/>
    </location>
</feature>
<dbReference type="PANTHER" id="PTHR34219">
    <property type="entry name" value="IRON-REGULATED INNER MEMBRANE PROTEIN-RELATED"/>
    <property type="match status" value="1"/>
</dbReference>
<name>A0A4Q1JKT7_9BACT</name>
<dbReference type="OrthoDB" id="1111139at2"/>
<dbReference type="InterPro" id="IPR005625">
    <property type="entry name" value="PepSY-ass_TM"/>
</dbReference>
<dbReference type="Gene3D" id="2.130.10.10">
    <property type="entry name" value="YVTN repeat-like/Quinoprotein amine dehydrogenase"/>
    <property type="match status" value="1"/>
</dbReference>
<sequence>MKNWTKFFKKHHKWPSLVLTFFILLFAISGIVMNHRETFSSIDVNRNYLGHEYQYHNWNKAAVKSALQLEGDTALIYGNIGVWKSTDNYQTFANFNQGFPEGIDNCKIEKLLKTSSGDIYAGTLLGLYKLQNAAWIKIELPVSEKRVVDLLEMQGEFYVLTRSNLLKKNSSGFEKIKLLPKSDYNGKISLFKTLWEVHSGEAFGFLGKLFVDFVGLIFILLSISGIIYFIYPKWMKRLKAKSKNVKGKAKFLKFNLKWHNRLGYWMIIFLLLSALTGMFLRPPLLISIANAKVEKLPFTHLDDPNPWYDQLRRISYDEELNRVLLATNEAIYYSDDLFETAPVLFQSQAPVSVMGVNVFEVIKPGQYLIGSFSGLFYWIPERNLIFDYFTRKPYMPVKRMGPPISAHPIAGYLRDANGREFVFDYNLGVGNMTDDRHFVEMPQQIKEAPMSLWNLCLEIHTGRIYQYLFGKFYILFIPLAGLIILWILITGLVLFLKRKKKSS</sequence>
<accession>A0A4Q1JKT7</accession>
<dbReference type="InterPro" id="IPR015943">
    <property type="entry name" value="WD40/YVTN_repeat-like_dom_sf"/>
</dbReference>
<dbReference type="RefSeq" id="WP_129254606.1">
    <property type="nucleotide sequence ID" value="NZ_SAXA01000008.1"/>
</dbReference>
<dbReference type="Proteomes" id="UP000289703">
    <property type="component" value="Unassembled WGS sequence"/>
</dbReference>
<evidence type="ECO:0000313" key="2">
    <source>
        <dbReference type="EMBL" id="RXQ93973.1"/>
    </source>
</evidence>
<protein>
    <submittedName>
        <fullName evidence="2">PepSY domain-containing protein</fullName>
    </submittedName>
</protein>
<keyword evidence="1" id="KW-0472">Membrane</keyword>
<dbReference type="AlphaFoldDB" id="A0A4Q1JKT7"/>
<feature type="transmembrane region" description="Helical" evidence="1">
    <location>
        <begin position="472"/>
        <end position="496"/>
    </location>
</feature>
<comment type="caution">
    <text evidence="2">The sequence shown here is derived from an EMBL/GenBank/DDBJ whole genome shotgun (WGS) entry which is preliminary data.</text>
</comment>
<keyword evidence="3" id="KW-1185">Reference proteome</keyword>